<keyword evidence="3" id="KW-1185">Reference proteome</keyword>
<dbReference type="Proteomes" id="UP000283634">
    <property type="component" value="Unassembled WGS sequence"/>
</dbReference>
<proteinExistence type="predicted"/>
<feature type="region of interest" description="Disordered" evidence="1">
    <location>
        <begin position="89"/>
        <end position="120"/>
    </location>
</feature>
<organism evidence="2 3">
    <name type="scientific">Trypanosoma rangeli</name>
    <dbReference type="NCBI Taxonomy" id="5698"/>
    <lineage>
        <taxon>Eukaryota</taxon>
        <taxon>Discoba</taxon>
        <taxon>Euglenozoa</taxon>
        <taxon>Kinetoplastea</taxon>
        <taxon>Metakinetoplastina</taxon>
        <taxon>Trypanosomatida</taxon>
        <taxon>Trypanosomatidae</taxon>
        <taxon>Trypanosoma</taxon>
        <taxon>Herpetosoma</taxon>
    </lineage>
</organism>
<evidence type="ECO:0000313" key="2">
    <source>
        <dbReference type="EMBL" id="RNF00215.1"/>
    </source>
</evidence>
<feature type="compositionally biased region" description="Basic and acidic residues" evidence="1">
    <location>
        <begin position="94"/>
        <end position="110"/>
    </location>
</feature>
<dbReference type="GeneID" id="40331657"/>
<gene>
    <name evidence="2" type="ORF">TraAM80_07724</name>
</gene>
<comment type="caution">
    <text evidence="2">The sequence shown here is derived from an EMBL/GenBank/DDBJ whole genome shotgun (WGS) entry which is preliminary data.</text>
</comment>
<feature type="compositionally biased region" description="Polar residues" evidence="1">
    <location>
        <begin position="111"/>
        <end position="120"/>
    </location>
</feature>
<dbReference type="RefSeq" id="XP_029235637.1">
    <property type="nucleotide sequence ID" value="XM_029384505.1"/>
</dbReference>
<dbReference type="AlphaFoldDB" id="A0A422N421"/>
<evidence type="ECO:0000313" key="3">
    <source>
        <dbReference type="Proteomes" id="UP000283634"/>
    </source>
</evidence>
<protein>
    <submittedName>
        <fullName evidence="2">Uncharacterized protein</fullName>
    </submittedName>
</protein>
<evidence type="ECO:0000256" key="1">
    <source>
        <dbReference type="SAM" id="MobiDB-lite"/>
    </source>
</evidence>
<sequence>MTSAQNHKDAKDCHPRLSVVLILKALTKVDLHPNHLRHPLFNVCLVHRRVTHPTAANGPVALQERRFHYPHAVHKSWSVSRLMSRPIVMGGLDDSTRENATPRERSESSETHASPSAPPQQFLQETFKHKRGGGGTQECQHVIVPFFII</sequence>
<accession>A0A422N421</accession>
<dbReference type="EMBL" id="MKGL01000338">
    <property type="protein sequence ID" value="RNF00215.1"/>
    <property type="molecule type" value="Genomic_DNA"/>
</dbReference>
<name>A0A422N421_TRYRA</name>
<reference evidence="2 3" key="1">
    <citation type="journal article" date="2018" name="BMC Genomics">
        <title>Genomic comparison of Trypanosoma conorhini and Trypanosoma rangeli to Trypanosoma cruzi strains of high and low virulence.</title>
        <authorList>
            <person name="Bradwell K.R."/>
            <person name="Koparde V.N."/>
            <person name="Matveyev A.V."/>
            <person name="Serrano M.G."/>
            <person name="Alves J.M."/>
            <person name="Parikh H."/>
            <person name="Huang B."/>
            <person name="Lee V."/>
            <person name="Espinosa-Alvarez O."/>
            <person name="Ortiz P.A."/>
            <person name="Costa-Martins A.G."/>
            <person name="Teixeira M.M."/>
            <person name="Buck G.A."/>
        </authorList>
    </citation>
    <scope>NUCLEOTIDE SEQUENCE [LARGE SCALE GENOMIC DNA]</scope>
    <source>
        <strain evidence="2 3">AM80</strain>
    </source>
</reference>